<sequence length="150" mass="16030">MAVLKARRVGGGPLVASLRRRPQLLLELLLRKASGKAAAAARGRARLPAGLVAVRCAGERAGRPGASQALKVITPARGKPVTRAMQRQIAGKAAPVGIKPVTWATLIRRNRVSPRCRAWSPRCRPPRCACTWEFLSNAVPFKPSGSGIAW</sequence>
<evidence type="ECO:0000313" key="2">
    <source>
        <dbReference type="Proteomes" id="UP001189429"/>
    </source>
</evidence>
<keyword evidence="2" id="KW-1185">Reference proteome</keyword>
<comment type="caution">
    <text evidence="1">The sequence shown here is derived from an EMBL/GenBank/DDBJ whole genome shotgun (WGS) entry which is preliminary data.</text>
</comment>
<organism evidence="1 2">
    <name type="scientific">Prorocentrum cordatum</name>
    <dbReference type="NCBI Taxonomy" id="2364126"/>
    <lineage>
        <taxon>Eukaryota</taxon>
        <taxon>Sar</taxon>
        <taxon>Alveolata</taxon>
        <taxon>Dinophyceae</taxon>
        <taxon>Prorocentrales</taxon>
        <taxon>Prorocentraceae</taxon>
        <taxon>Prorocentrum</taxon>
    </lineage>
</organism>
<accession>A0ABN9U4Q5</accession>
<evidence type="ECO:0000313" key="1">
    <source>
        <dbReference type="EMBL" id="CAK0853867.1"/>
    </source>
</evidence>
<proteinExistence type="predicted"/>
<dbReference type="EMBL" id="CAUYUJ010015432">
    <property type="protein sequence ID" value="CAK0853867.1"/>
    <property type="molecule type" value="Genomic_DNA"/>
</dbReference>
<protein>
    <submittedName>
        <fullName evidence="1">Uncharacterized protein</fullName>
    </submittedName>
</protein>
<dbReference type="Proteomes" id="UP001189429">
    <property type="component" value="Unassembled WGS sequence"/>
</dbReference>
<name>A0ABN9U4Q5_9DINO</name>
<gene>
    <name evidence="1" type="ORF">PCOR1329_LOCUS45207</name>
</gene>
<reference evidence="1" key="1">
    <citation type="submission" date="2023-10" db="EMBL/GenBank/DDBJ databases">
        <authorList>
            <person name="Chen Y."/>
            <person name="Shah S."/>
            <person name="Dougan E. K."/>
            <person name="Thang M."/>
            <person name="Chan C."/>
        </authorList>
    </citation>
    <scope>NUCLEOTIDE SEQUENCE [LARGE SCALE GENOMIC DNA]</scope>
</reference>